<feature type="domain" description="HVO-0163 N-terminal HTH" evidence="1">
    <location>
        <begin position="2"/>
        <end position="71"/>
    </location>
</feature>
<accession>A0A1H8M3B6</accession>
<dbReference type="AlphaFoldDB" id="A0A1H8M3B6"/>
<dbReference type="Proteomes" id="UP000198775">
    <property type="component" value="Unassembled WGS sequence"/>
</dbReference>
<dbReference type="OrthoDB" id="28610at2157"/>
<keyword evidence="3" id="KW-1185">Reference proteome</keyword>
<evidence type="ECO:0000313" key="3">
    <source>
        <dbReference type="Proteomes" id="UP000198775"/>
    </source>
</evidence>
<dbReference type="EMBL" id="FOCX01000008">
    <property type="protein sequence ID" value="SEO11872.1"/>
    <property type="molecule type" value="Genomic_DNA"/>
</dbReference>
<dbReference type="InterPro" id="IPR056504">
    <property type="entry name" value="HTH_HVO_0163_N"/>
</dbReference>
<dbReference type="CDD" id="cd00090">
    <property type="entry name" value="HTH_ARSR"/>
    <property type="match status" value="1"/>
</dbReference>
<reference evidence="3" key="1">
    <citation type="submission" date="2016-10" db="EMBL/GenBank/DDBJ databases">
        <authorList>
            <person name="Varghese N."/>
            <person name="Submissions S."/>
        </authorList>
    </citation>
    <scope>NUCLEOTIDE SEQUENCE [LARGE SCALE GENOMIC DNA]</scope>
    <source>
        <strain evidence="3">IBRC-M 10043</strain>
    </source>
</reference>
<protein>
    <submittedName>
        <fullName evidence="2">Helix-turn-helix domain-containing protein</fullName>
    </submittedName>
</protein>
<name>A0A1H8M3B6_9EURY</name>
<dbReference type="Pfam" id="PF12840">
    <property type="entry name" value="HTH_20"/>
    <property type="match status" value="1"/>
</dbReference>
<dbReference type="Pfam" id="PF24266">
    <property type="entry name" value="HTH_HVO_0163_N"/>
    <property type="match status" value="1"/>
</dbReference>
<gene>
    <name evidence="2" type="ORF">SAMN05216388_1008105</name>
</gene>
<dbReference type="RefSeq" id="WP_092659801.1">
    <property type="nucleotide sequence ID" value="NZ_FOCX01000008.1"/>
</dbReference>
<dbReference type="PANTHER" id="PTHR36216:SF1">
    <property type="entry name" value="HTH ARSR-TYPE DOMAIN-CONTAINING PROTEIN"/>
    <property type="match status" value="1"/>
</dbReference>
<dbReference type="Gene3D" id="1.10.10.10">
    <property type="entry name" value="Winged helix-like DNA-binding domain superfamily/Winged helix DNA-binding domain"/>
    <property type="match status" value="2"/>
</dbReference>
<evidence type="ECO:0000259" key="1">
    <source>
        <dbReference type="Pfam" id="PF24266"/>
    </source>
</evidence>
<dbReference type="SUPFAM" id="SSF46785">
    <property type="entry name" value="Winged helix' DNA-binding domain"/>
    <property type="match status" value="2"/>
</dbReference>
<dbReference type="InterPro" id="IPR036390">
    <property type="entry name" value="WH_DNA-bd_sf"/>
</dbReference>
<organism evidence="2 3">
    <name type="scientific">Halorientalis persicus</name>
    <dbReference type="NCBI Taxonomy" id="1367881"/>
    <lineage>
        <taxon>Archaea</taxon>
        <taxon>Methanobacteriati</taxon>
        <taxon>Methanobacteriota</taxon>
        <taxon>Stenosarchaea group</taxon>
        <taxon>Halobacteria</taxon>
        <taxon>Halobacteriales</taxon>
        <taxon>Haloarculaceae</taxon>
        <taxon>Halorientalis</taxon>
    </lineage>
</organism>
<sequence>MTEVRQQVLEHVDAHPGVHYKGLVRELDIAAGQAQYHLRRLLDARELDVEKIQGRTHYFTDGYDGWERRTIALLRRETTRHVIVYALDSDGVSAMELADELDLARSTVSFHVSTLVEAGVAEKYFDSKGRAHLRLTRPAETRSLLEAVTPSLSDRLVDRFTRLVDASFHG</sequence>
<proteinExistence type="predicted"/>
<dbReference type="InterPro" id="IPR036388">
    <property type="entry name" value="WH-like_DNA-bd_sf"/>
</dbReference>
<dbReference type="PANTHER" id="PTHR36216">
    <property type="entry name" value="TRANSCRIPTIONAL REGULATOR, TRMB"/>
    <property type="match status" value="1"/>
</dbReference>
<dbReference type="InterPro" id="IPR011991">
    <property type="entry name" value="ArsR-like_HTH"/>
</dbReference>
<evidence type="ECO:0000313" key="2">
    <source>
        <dbReference type="EMBL" id="SEO11872.1"/>
    </source>
</evidence>